<evidence type="ECO:0000313" key="15">
    <source>
        <dbReference type="Proteomes" id="UP000001572"/>
    </source>
</evidence>
<dbReference type="AlphaFoldDB" id="A6TMC9"/>
<evidence type="ECO:0000256" key="9">
    <source>
        <dbReference type="ARBA" id="ARBA00022989"/>
    </source>
</evidence>
<proteinExistence type="inferred from homology"/>
<comment type="function">
    <text evidence="1">Multidrug efflux pump.</text>
</comment>
<dbReference type="HOGENOM" id="CLU_012893_16_0_9"/>
<dbReference type="GO" id="GO:0005886">
    <property type="term" value="C:plasma membrane"/>
    <property type="evidence" value="ECO:0007669"/>
    <property type="project" value="UniProtKB-SubCell"/>
</dbReference>
<sequence length="444" mass="49361">MKYKEYLKLAIPFTISTITQPLLGAVDTAVIGRLGDPAYMGGVAVGTVIFSTLYWLFGFLRVSTSGYSAQALGTNDEKDGLFALYRPSIIAIIISFIFVALQVPIFHTAMNLINPDIEVYRQASTYFHILIWGAPFVLLNYVNLGWLMGRKKVKASMFLQIFTNVLNIVLDIVFVMYFKMGVAGVAYATLIAQITAFAIGFYLISVNLNLSAIKKYLSQLFDQRAFKKIMGVNRDLMIRTVCLLIVTNMFVAKGASLGTEMLAANAVLFQIQYIIAYFFDGFANASSVFVGTAVGEKNAKLYNEVLTVSTKTTFILAAIMSLVIYFFRGEIISIFTVIEGIINLSLAYSMWLVIYPFVIGIGLVYYGIFTGATYTAPIRNSMILSLGVFLITYFVMVPLWGNHGLWLSFIVFSLGRSVFLAPYITTFKKEVFILETSQVIAHSV</sequence>
<dbReference type="Proteomes" id="UP000001572">
    <property type="component" value="Chromosome"/>
</dbReference>
<evidence type="ECO:0000313" key="14">
    <source>
        <dbReference type="EMBL" id="ABR47347.1"/>
    </source>
</evidence>
<feature type="transmembrane region" description="Helical" evidence="13">
    <location>
        <begin position="158"/>
        <end position="178"/>
    </location>
</feature>
<evidence type="ECO:0000256" key="13">
    <source>
        <dbReference type="SAM" id="Phobius"/>
    </source>
</evidence>
<dbReference type="RefSeq" id="WP_012062388.1">
    <property type="nucleotide sequence ID" value="NC_009633.1"/>
</dbReference>
<dbReference type="InterPro" id="IPR048279">
    <property type="entry name" value="MdtK-like"/>
</dbReference>
<gene>
    <name evidence="14" type="ordered locus">Amet_1136</name>
</gene>
<dbReference type="PIRSF" id="PIRSF006603">
    <property type="entry name" value="DinF"/>
    <property type="match status" value="1"/>
</dbReference>
<feature type="transmembrane region" description="Helical" evidence="13">
    <location>
        <begin position="406"/>
        <end position="424"/>
    </location>
</feature>
<accession>A6TMC9</accession>
<dbReference type="PANTHER" id="PTHR43298:SF2">
    <property type="entry name" value="FMN_FAD EXPORTER YEEO-RELATED"/>
    <property type="match status" value="1"/>
</dbReference>
<evidence type="ECO:0000256" key="7">
    <source>
        <dbReference type="ARBA" id="ARBA00022475"/>
    </source>
</evidence>
<dbReference type="Pfam" id="PF01554">
    <property type="entry name" value="MatE"/>
    <property type="match status" value="2"/>
</dbReference>
<evidence type="ECO:0000256" key="3">
    <source>
        <dbReference type="ARBA" id="ARBA00010199"/>
    </source>
</evidence>
<dbReference type="InterPro" id="IPR044644">
    <property type="entry name" value="DinF-like"/>
</dbReference>
<organism evidence="14 15">
    <name type="scientific">Alkaliphilus metalliredigens (strain QYMF)</name>
    <dbReference type="NCBI Taxonomy" id="293826"/>
    <lineage>
        <taxon>Bacteria</taxon>
        <taxon>Bacillati</taxon>
        <taxon>Bacillota</taxon>
        <taxon>Clostridia</taxon>
        <taxon>Peptostreptococcales</taxon>
        <taxon>Natronincolaceae</taxon>
        <taxon>Alkaliphilus</taxon>
    </lineage>
</organism>
<feature type="transmembrane region" description="Helical" evidence="13">
    <location>
        <begin position="314"/>
        <end position="342"/>
    </location>
</feature>
<keyword evidence="6" id="KW-0050">Antiport</keyword>
<feature type="transmembrane region" description="Helical" evidence="13">
    <location>
        <begin position="40"/>
        <end position="62"/>
    </location>
</feature>
<keyword evidence="7" id="KW-1003">Cell membrane</keyword>
<evidence type="ECO:0000256" key="10">
    <source>
        <dbReference type="ARBA" id="ARBA00023065"/>
    </source>
</evidence>
<dbReference type="EMBL" id="CP000724">
    <property type="protein sequence ID" value="ABR47347.1"/>
    <property type="molecule type" value="Genomic_DNA"/>
</dbReference>
<name>A6TMC9_ALKMQ</name>
<keyword evidence="11 13" id="KW-0472">Membrane</keyword>
<dbReference type="NCBIfam" id="TIGR00797">
    <property type="entry name" value="matE"/>
    <property type="match status" value="1"/>
</dbReference>
<evidence type="ECO:0000256" key="12">
    <source>
        <dbReference type="ARBA" id="ARBA00031636"/>
    </source>
</evidence>
<keyword evidence="9 13" id="KW-1133">Transmembrane helix</keyword>
<dbReference type="InterPro" id="IPR002528">
    <property type="entry name" value="MATE_fam"/>
</dbReference>
<evidence type="ECO:0000256" key="4">
    <source>
        <dbReference type="ARBA" id="ARBA00020268"/>
    </source>
</evidence>
<dbReference type="GO" id="GO:0006811">
    <property type="term" value="P:monoatomic ion transport"/>
    <property type="evidence" value="ECO:0007669"/>
    <property type="project" value="UniProtKB-KW"/>
</dbReference>
<keyword evidence="10" id="KW-0406">Ion transport</keyword>
<dbReference type="OrthoDB" id="9776324at2"/>
<evidence type="ECO:0000256" key="5">
    <source>
        <dbReference type="ARBA" id="ARBA00022448"/>
    </source>
</evidence>
<dbReference type="STRING" id="293826.Amet_1136"/>
<feature type="transmembrane region" description="Helical" evidence="13">
    <location>
        <begin position="381"/>
        <end position="400"/>
    </location>
</feature>
<evidence type="ECO:0000256" key="6">
    <source>
        <dbReference type="ARBA" id="ARBA00022449"/>
    </source>
</evidence>
<feature type="transmembrane region" description="Helical" evidence="13">
    <location>
        <begin position="348"/>
        <end position="369"/>
    </location>
</feature>
<feature type="transmembrane region" description="Helical" evidence="13">
    <location>
        <begin position="231"/>
        <end position="251"/>
    </location>
</feature>
<feature type="transmembrane region" description="Helical" evidence="13">
    <location>
        <begin position="271"/>
        <end position="294"/>
    </location>
</feature>
<dbReference type="eggNOG" id="COG0534">
    <property type="taxonomic scope" value="Bacteria"/>
</dbReference>
<protein>
    <recommendedName>
        <fullName evidence="4">Probable multidrug resistance protein NorM</fullName>
    </recommendedName>
    <alternativeName>
        <fullName evidence="12">Multidrug-efflux transporter</fullName>
    </alternativeName>
</protein>
<feature type="transmembrane region" description="Helical" evidence="13">
    <location>
        <begin position="126"/>
        <end position="146"/>
    </location>
</feature>
<keyword evidence="8 13" id="KW-0812">Transmembrane</keyword>
<dbReference type="CDD" id="cd13136">
    <property type="entry name" value="MATE_DinF_like"/>
    <property type="match status" value="1"/>
</dbReference>
<dbReference type="InterPro" id="IPR050222">
    <property type="entry name" value="MATE_MdtK"/>
</dbReference>
<evidence type="ECO:0000256" key="11">
    <source>
        <dbReference type="ARBA" id="ARBA00023136"/>
    </source>
</evidence>
<dbReference type="GO" id="GO:0015297">
    <property type="term" value="F:antiporter activity"/>
    <property type="evidence" value="ECO:0007669"/>
    <property type="project" value="UniProtKB-KW"/>
</dbReference>
<evidence type="ECO:0000256" key="1">
    <source>
        <dbReference type="ARBA" id="ARBA00003408"/>
    </source>
</evidence>
<keyword evidence="5" id="KW-0813">Transport</keyword>
<dbReference type="PANTHER" id="PTHR43298">
    <property type="entry name" value="MULTIDRUG RESISTANCE PROTEIN NORM-RELATED"/>
    <property type="match status" value="1"/>
</dbReference>
<feature type="transmembrane region" description="Helical" evidence="13">
    <location>
        <begin position="83"/>
        <end position="106"/>
    </location>
</feature>
<reference evidence="15" key="1">
    <citation type="journal article" date="2016" name="Genome Announc.">
        <title>Complete genome sequence of Alkaliphilus metalliredigens strain QYMF, an alkaliphilic and metal-reducing bacterium isolated from borax-contaminated leachate ponds.</title>
        <authorList>
            <person name="Hwang C."/>
            <person name="Copeland A."/>
            <person name="Lucas S."/>
            <person name="Lapidus A."/>
            <person name="Barry K."/>
            <person name="Detter J.C."/>
            <person name="Glavina Del Rio T."/>
            <person name="Hammon N."/>
            <person name="Israni S."/>
            <person name="Dalin E."/>
            <person name="Tice H."/>
            <person name="Pitluck S."/>
            <person name="Chertkov O."/>
            <person name="Brettin T."/>
            <person name="Bruce D."/>
            <person name="Han C."/>
            <person name="Schmutz J."/>
            <person name="Larimer F."/>
            <person name="Land M.L."/>
            <person name="Hauser L."/>
            <person name="Kyrpides N."/>
            <person name="Mikhailova N."/>
            <person name="Ye Q."/>
            <person name="Zhou J."/>
            <person name="Richardson P."/>
            <person name="Fields M.W."/>
        </authorList>
    </citation>
    <scope>NUCLEOTIDE SEQUENCE [LARGE SCALE GENOMIC DNA]</scope>
    <source>
        <strain evidence="15">QYMF</strain>
    </source>
</reference>
<feature type="transmembrane region" description="Helical" evidence="13">
    <location>
        <begin position="184"/>
        <end position="210"/>
    </location>
</feature>
<evidence type="ECO:0000256" key="2">
    <source>
        <dbReference type="ARBA" id="ARBA00004651"/>
    </source>
</evidence>
<evidence type="ECO:0000256" key="8">
    <source>
        <dbReference type="ARBA" id="ARBA00022692"/>
    </source>
</evidence>
<dbReference type="GO" id="GO:0042910">
    <property type="term" value="F:xenobiotic transmembrane transporter activity"/>
    <property type="evidence" value="ECO:0007669"/>
    <property type="project" value="InterPro"/>
</dbReference>
<comment type="similarity">
    <text evidence="3">Belongs to the multi antimicrobial extrusion (MATE) (TC 2.A.66.1) family.</text>
</comment>
<keyword evidence="15" id="KW-1185">Reference proteome</keyword>
<dbReference type="KEGG" id="amt:Amet_1136"/>
<comment type="subcellular location">
    <subcellularLocation>
        <location evidence="2">Cell membrane</location>
        <topology evidence="2">Multi-pass membrane protein</topology>
    </subcellularLocation>
</comment>